<accession>A0A540V432</accession>
<dbReference type="AlphaFoldDB" id="A0A540V432"/>
<organism evidence="1 2">
    <name type="scientific">Spiribacter salinus</name>
    <dbReference type="NCBI Taxonomy" id="1335746"/>
    <lineage>
        <taxon>Bacteria</taxon>
        <taxon>Pseudomonadati</taxon>
        <taxon>Pseudomonadota</taxon>
        <taxon>Gammaproteobacteria</taxon>
        <taxon>Chromatiales</taxon>
        <taxon>Ectothiorhodospiraceae</taxon>
        <taxon>Spiribacter</taxon>
    </lineage>
</organism>
<dbReference type="Proteomes" id="UP000315400">
    <property type="component" value="Unassembled WGS sequence"/>
</dbReference>
<dbReference type="EMBL" id="VIFK01000692">
    <property type="protein sequence ID" value="TQE91484.1"/>
    <property type="molecule type" value="Genomic_DNA"/>
</dbReference>
<name>A0A540V432_9GAMM</name>
<evidence type="ECO:0000313" key="2">
    <source>
        <dbReference type="Proteomes" id="UP000315400"/>
    </source>
</evidence>
<proteinExistence type="predicted"/>
<sequence>MSKGYSGHRTFRENGVTRHEALTPEQAEALWLQAEERERHRAELMPDEQSAILMLFEAFQRLKDLGWQEAIYCPKDGTVFDAIQAGITMVADCRYVGDWPNGRWEVIADDDLWPAHPILWRPKRE</sequence>
<reference evidence="1 2" key="1">
    <citation type="submission" date="2019-06" db="EMBL/GenBank/DDBJ databases">
        <title>Metagenome assembled Genome of Spiribacter salinus SL48-SHIP from the microbial mat of Salt Lake 48 (Novosibirsk region, Russia).</title>
        <authorList>
            <person name="Shipova A."/>
            <person name="Rozanov A.S."/>
            <person name="Bryanskaya A.V."/>
            <person name="Peltek S.E."/>
        </authorList>
    </citation>
    <scope>NUCLEOTIDE SEQUENCE [LARGE SCALE GENOMIC DNA]</scope>
    <source>
        <strain evidence="1">SL48-SHIP-2</strain>
    </source>
</reference>
<gene>
    <name evidence="1" type="ORF">FKY71_20190</name>
</gene>
<protein>
    <submittedName>
        <fullName evidence="1">Uncharacterized protein</fullName>
    </submittedName>
</protein>
<comment type="caution">
    <text evidence="1">The sequence shown here is derived from an EMBL/GenBank/DDBJ whole genome shotgun (WGS) entry which is preliminary data.</text>
</comment>
<evidence type="ECO:0000313" key="1">
    <source>
        <dbReference type="EMBL" id="TQE91484.1"/>
    </source>
</evidence>